<dbReference type="InterPro" id="IPR005618">
    <property type="entry name" value="OMPW"/>
</dbReference>
<evidence type="ECO:0000256" key="2">
    <source>
        <dbReference type="SAM" id="SignalP"/>
    </source>
</evidence>
<reference evidence="3 4" key="1">
    <citation type="submission" date="2024-04" db="EMBL/GenBank/DDBJ databases">
        <title>Novel species of the genus Ideonella isolated from streams.</title>
        <authorList>
            <person name="Lu H."/>
        </authorList>
    </citation>
    <scope>NUCLEOTIDE SEQUENCE [LARGE SCALE GENOMIC DNA]</scope>
    <source>
        <strain evidence="3 4">LYT19W</strain>
    </source>
</reference>
<evidence type="ECO:0000313" key="3">
    <source>
        <dbReference type="EMBL" id="MEK8044763.1"/>
    </source>
</evidence>
<name>A0ABU9BZ47_9BURK</name>
<dbReference type="Proteomes" id="UP001379945">
    <property type="component" value="Unassembled WGS sequence"/>
</dbReference>
<dbReference type="Pfam" id="PF03922">
    <property type="entry name" value="OmpW"/>
    <property type="match status" value="1"/>
</dbReference>
<organism evidence="3 4">
    <name type="scientific">Ideonella margarita</name>
    <dbReference type="NCBI Taxonomy" id="2984191"/>
    <lineage>
        <taxon>Bacteria</taxon>
        <taxon>Pseudomonadati</taxon>
        <taxon>Pseudomonadota</taxon>
        <taxon>Betaproteobacteria</taxon>
        <taxon>Burkholderiales</taxon>
        <taxon>Sphaerotilaceae</taxon>
        <taxon>Ideonella</taxon>
    </lineage>
</organism>
<keyword evidence="2" id="KW-0732">Signal</keyword>
<dbReference type="EMBL" id="JBBUTI010000001">
    <property type="protein sequence ID" value="MEK8044763.1"/>
    <property type="molecule type" value="Genomic_DNA"/>
</dbReference>
<dbReference type="InterPro" id="IPR011250">
    <property type="entry name" value="OMP/PagP_B-barrel"/>
</dbReference>
<dbReference type="PANTHER" id="PTHR36920">
    <property type="match status" value="1"/>
</dbReference>
<sequence>MRKQLIALAAIAAATLPQIAAAQDTGSWLVRGRAAHLQSANTNSADLKTTLTAVVGSPVEASINDKWIPELDISYFFTPNIAAELILTYPQKQTLSVGGGKIGSFKHLPPTLTAQYHFTGLEGFRPYVGVGVNYTNISDVQWESGVSALNLNLKRNSVGLAAQVGVDVPVGGGWLLNFDVKKVQIKTDVLSNETKIGTFKVDPLLVSVGFGKRF</sequence>
<accession>A0ABU9BZ47</accession>
<comment type="caution">
    <text evidence="3">The sequence shown here is derived from an EMBL/GenBank/DDBJ whole genome shotgun (WGS) entry which is preliminary data.</text>
</comment>
<feature type="signal peptide" evidence="2">
    <location>
        <begin position="1"/>
        <end position="22"/>
    </location>
</feature>
<gene>
    <name evidence="3" type="ORF">AACH00_00225</name>
</gene>
<dbReference type="RefSeq" id="WP_341396924.1">
    <property type="nucleotide sequence ID" value="NZ_JBBUTI010000001.1"/>
</dbReference>
<evidence type="ECO:0000256" key="1">
    <source>
        <dbReference type="ARBA" id="ARBA00004442"/>
    </source>
</evidence>
<feature type="chain" id="PRO_5046827778" evidence="2">
    <location>
        <begin position="23"/>
        <end position="214"/>
    </location>
</feature>
<proteinExistence type="predicted"/>
<evidence type="ECO:0000313" key="4">
    <source>
        <dbReference type="Proteomes" id="UP001379945"/>
    </source>
</evidence>
<dbReference type="PANTHER" id="PTHR36920:SF1">
    <property type="entry name" value="OUTER MEMBRANE PROTEIN W"/>
    <property type="match status" value="1"/>
</dbReference>
<keyword evidence="4" id="KW-1185">Reference proteome</keyword>
<dbReference type="SUPFAM" id="SSF56925">
    <property type="entry name" value="OMPA-like"/>
    <property type="match status" value="1"/>
</dbReference>
<protein>
    <submittedName>
        <fullName evidence="3">OmpW family outer membrane protein</fullName>
    </submittedName>
</protein>
<dbReference type="Gene3D" id="2.40.160.20">
    <property type="match status" value="1"/>
</dbReference>
<comment type="subcellular location">
    <subcellularLocation>
        <location evidence="1">Cell outer membrane</location>
    </subcellularLocation>
</comment>